<keyword evidence="5" id="KW-1185">Reference proteome</keyword>
<feature type="chain" id="PRO_5002038366" evidence="2">
    <location>
        <begin position="20"/>
        <end position="372"/>
    </location>
</feature>
<organism evidence="4 5">
    <name type="scientific">Kluyveromyces dobzhanskii CBS 2104</name>
    <dbReference type="NCBI Taxonomy" id="1427455"/>
    <lineage>
        <taxon>Eukaryota</taxon>
        <taxon>Fungi</taxon>
        <taxon>Dikarya</taxon>
        <taxon>Ascomycota</taxon>
        <taxon>Saccharomycotina</taxon>
        <taxon>Saccharomycetes</taxon>
        <taxon>Saccharomycetales</taxon>
        <taxon>Saccharomycetaceae</taxon>
        <taxon>Kluyveromyces</taxon>
    </lineage>
</organism>
<feature type="domain" description="CREG-like beta-barrel" evidence="3">
    <location>
        <begin position="39"/>
        <end position="201"/>
    </location>
</feature>
<dbReference type="Pfam" id="PF13883">
    <property type="entry name" value="CREG_beta-barrel"/>
    <property type="match status" value="1"/>
</dbReference>
<dbReference type="OrthoDB" id="2138282at2759"/>
<feature type="compositionally biased region" description="Basic and acidic residues" evidence="1">
    <location>
        <begin position="219"/>
        <end position="247"/>
    </location>
</feature>
<evidence type="ECO:0000256" key="1">
    <source>
        <dbReference type="SAM" id="MobiDB-lite"/>
    </source>
</evidence>
<dbReference type="Gene3D" id="2.30.110.10">
    <property type="entry name" value="Electron Transport, Fmn-binding Protein, Chain A"/>
    <property type="match status" value="1"/>
</dbReference>
<feature type="region of interest" description="Disordered" evidence="1">
    <location>
        <begin position="208"/>
        <end position="350"/>
    </location>
</feature>
<evidence type="ECO:0000259" key="3">
    <source>
        <dbReference type="Pfam" id="PF13883"/>
    </source>
</evidence>
<sequence length="372" mass="41379">MKCSALLLSLALALESVHAKCNKKSVESSHKGKKEFNLTREYAAEVARGVVKHGDLLHVASLKNGETPVSFPEYYVASDLCEGVNSTGNPILVLMNVSSTLRNYEDNGKLSITVGDRRPGHHVYTSPRANLFGSLKKLETSDALRDCYGKRHPDAIPWLPGHESVVHDGAFYEFEVENLYYVGGFGFQAYIGDIDGELYHEVEPKKLKWGKRPHGPHGGPDEGPHDGPDEGSRDGPHDGPHEEEKDFKKHGKGSKKHGKGGNKSHTKEQENGKKEHAGDQKKPCRGTKNPDDVKEVDSKPHNKDETKHGKDERKHGKDGKKDAKKHDNDEDKHGEQHPFSDDDSSKPLNEKVAFEDAWESAKSMFLELINNY</sequence>
<evidence type="ECO:0000313" key="4">
    <source>
        <dbReference type="EMBL" id="CDO96333.1"/>
    </source>
</evidence>
<keyword evidence="2" id="KW-0732">Signal</keyword>
<comment type="caution">
    <text evidence="4">The sequence shown here is derived from an EMBL/GenBank/DDBJ whole genome shotgun (WGS) entry which is preliminary data.</text>
</comment>
<feature type="compositionally biased region" description="Basic residues" evidence="1">
    <location>
        <begin position="248"/>
        <end position="264"/>
    </location>
</feature>
<feature type="compositionally biased region" description="Basic and acidic residues" evidence="1">
    <location>
        <begin position="265"/>
        <end position="350"/>
    </location>
</feature>
<dbReference type="PANTHER" id="PTHR37273">
    <property type="entry name" value="CHROMOSOME 8, WHOLE GENOME SHOTGUN SEQUENCE"/>
    <property type="match status" value="1"/>
</dbReference>
<accession>A0A0A8LDA9</accession>
<reference evidence="4 5" key="1">
    <citation type="submission" date="2014-03" db="EMBL/GenBank/DDBJ databases">
        <title>The genome of Kluyveromyces dobzhanskii.</title>
        <authorList>
            <person name="Nystedt B."/>
            <person name="Astrom S."/>
        </authorList>
    </citation>
    <scope>NUCLEOTIDE SEQUENCE [LARGE SCALE GENOMIC DNA]</scope>
    <source>
        <strain evidence="4 5">CBS 2104</strain>
    </source>
</reference>
<dbReference type="PANTHER" id="PTHR37273:SF1">
    <property type="entry name" value="ADL397C-AP"/>
    <property type="match status" value="1"/>
</dbReference>
<dbReference type="InterPro" id="IPR055343">
    <property type="entry name" value="CREG_beta-barrel"/>
</dbReference>
<dbReference type="SUPFAM" id="SSF50475">
    <property type="entry name" value="FMN-binding split barrel"/>
    <property type="match status" value="1"/>
</dbReference>
<gene>
    <name evidence="4" type="ORF">KLDO_g4540</name>
</gene>
<dbReference type="InterPro" id="IPR012349">
    <property type="entry name" value="Split_barrel_FMN-bd"/>
</dbReference>
<feature type="signal peptide" evidence="2">
    <location>
        <begin position="1"/>
        <end position="19"/>
    </location>
</feature>
<dbReference type="EMBL" id="CCBQ010000047">
    <property type="protein sequence ID" value="CDO96333.1"/>
    <property type="molecule type" value="Genomic_DNA"/>
</dbReference>
<protein>
    <submittedName>
        <fullName evidence="4">WGS project CCBQ000000000 data, contig 00058</fullName>
    </submittedName>
</protein>
<proteinExistence type="predicted"/>
<evidence type="ECO:0000313" key="5">
    <source>
        <dbReference type="Proteomes" id="UP000031516"/>
    </source>
</evidence>
<dbReference type="Proteomes" id="UP000031516">
    <property type="component" value="Unassembled WGS sequence"/>
</dbReference>
<dbReference type="AlphaFoldDB" id="A0A0A8LDA9"/>
<name>A0A0A8LDA9_9SACH</name>
<evidence type="ECO:0000256" key="2">
    <source>
        <dbReference type="SAM" id="SignalP"/>
    </source>
</evidence>